<keyword evidence="1" id="KW-0433">Leucine-rich repeat</keyword>
<dbReference type="PANTHER" id="PTHR11017:SF243">
    <property type="entry name" value="ADP-RIBOSYL CYCLASE_CYCLIC ADP-RIBOSE HYDROLASE"/>
    <property type="match status" value="1"/>
</dbReference>
<reference evidence="4 5" key="1">
    <citation type="journal article" date="2018" name="Front. Plant Sci.">
        <title>Red Clover (Trifolium pratense) and Zigzag Clover (T. medium) - A Picture of Genomic Similarities and Differences.</title>
        <authorList>
            <person name="Dluhosova J."/>
            <person name="Istvanek J."/>
            <person name="Nedelnik J."/>
            <person name="Repkova J."/>
        </authorList>
    </citation>
    <scope>NUCLEOTIDE SEQUENCE [LARGE SCALE GENOMIC DNA]</scope>
    <source>
        <strain evidence="5">cv. 10/8</strain>
        <tissue evidence="4">Leaf</tissue>
    </source>
</reference>
<keyword evidence="5" id="KW-1185">Reference proteome</keyword>
<keyword evidence="2" id="KW-0677">Repeat</keyword>
<dbReference type="InterPro" id="IPR044974">
    <property type="entry name" value="Disease_R_plants"/>
</dbReference>
<evidence type="ECO:0000256" key="3">
    <source>
        <dbReference type="SAM" id="MobiDB-lite"/>
    </source>
</evidence>
<dbReference type="GO" id="GO:0006952">
    <property type="term" value="P:defense response"/>
    <property type="evidence" value="ECO:0007669"/>
    <property type="project" value="InterPro"/>
</dbReference>
<dbReference type="EMBL" id="LXQA010049350">
    <property type="protein sequence ID" value="MCI02517.1"/>
    <property type="molecule type" value="Genomic_DNA"/>
</dbReference>
<dbReference type="InterPro" id="IPR011713">
    <property type="entry name" value="Leu-rich_rpt_3"/>
</dbReference>
<evidence type="ECO:0000313" key="4">
    <source>
        <dbReference type="EMBL" id="MCI02517.1"/>
    </source>
</evidence>
<feature type="compositionally biased region" description="Basic and acidic residues" evidence="3">
    <location>
        <begin position="1"/>
        <end position="10"/>
    </location>
</feature>
<evidence type="ECO:0000256" key="2">
    <source>
        <dbReference type="ARBA" id="ARBA00022737"/>
    </source>
</evidence>
<dbReference type="Proteomes" id="UP000265520">
    <property type="component" value="Unassembled WGS sequence"/>
</dbReference>
<accession>A0A392NRN1</accession>
<feature type="compositionally biased region" description="Basic and acidic residues" evidence="3">
    <location>
        <begin position="16"/>
        <end position="25"/>
    </location>
</feature>
<protein>
    <submittedName>
        <fullName evidence="4">Putative disease resistance protein (TIR-NBS-LRR class)</fullName>
    </submittedName>
</protein>
<name>A0A392NRN1_9FABA</name>
<feature type="region of interest" description="Disordered" evidence="3">
    <location>
        <begin position="1"/>
        <end position="25"/>
    </location>
</feature>
<sequence>MHDLLQEMGRDIVNQESKDPGKRSRLWKAKEISDGTEAVEGISITFDAFHGSTCDVYFPDGLEWLSDKLRYLQWDGYCLESLPSTFCAEMLIELRMTHSKLRKLWDGVQ</sequence>
<dbReference type="Pfam" id="PF07725">
    <property type="entry name" value="LRR_3"/>
    <property type="match status" value="1"/>
</dbReference>
<feature type="non-terminal residue" evidence="4">
    <location>
        <position position="109"/>
    </location>
</feature>
<organism evidence="4 5">
    <name type="scientific">Trifolium medium</name>
    <dbReference type="NCBI Taxonomy" id="97028"/>
    <lineage>
        <taxon>Eukaryota</taxon>
        <taxon>Viridiplantae</taxon>
        <taxon>Streptophyta</taxon>
        <taxon>Embryophyta</taxon>
        <taxon>Tracheophyta</taxon>
        <taxon>Spermatophyta</taxon>
        <taxon>Magnoliopsida</taxon>
        <taxon>eudicotyledons</taxon>
        <taxon>Gunneridae</taxon>
        <taxon>Pentapetalae</taxon>
        <taxon>rosids</taxon>
        <taxon>fabids</taxon>
        <taxon>Fabales</taxon>
        <taxon>Fabaceae</taxon>
        <taxon>Papilionoideae</taxon>
        <taxon>50 kb inversion clade</taxon>
        <taxon>NPAAA clade</taxon>
        <taxon>Hologalegina</taxon>
        <taxon>IRL clade</taxon>
        <taxon>Trifolieae</taxon>
        <taxon>Trifolium</taxon>
    </lineage>
</organism>
<dbReference type="PANTHER" id="PTHR11017">
    <property type="entry name" value="LEUCINE-RICH REPEAT-CONTAINING PROTEIN"/>
    <property type="match status" value="1"/>
</dbReference>
<comment type="caution">
    <text evidence="4">The sequence shown here is derived from an EMBL/GenBank/DDBJ whole genome shotgun (WGS) entry which is preliminary data.</text>
</comment>
<dbReference type="AlphaFoldDB" id="A0A392NRN1"/>
<evidence type="ECO:0000313" key="5">
    <source>
        <dbReference type="Proteomes" id="UP000265520"/>
    </source>
</evidence>
<proteinExistence type="predicted"/>
<evidence type="ECO:0000256" key="1">
    <source>
        <dbReference type="ARBA" id="ARBA00022614"/>
    </source>
</evidence>